<keyword evidence="2" id="KW-0288">FMN</keyword>
<evidence type="ECO:0000313" key="5">
    <source>
        <dbReference type="Proteomes" id="UP001500886"/>
    </source>
</evidence>
<dbReference type="InterPro" id="IPR051796">
    <property type="entry name" value="ISF_SsuE-like"/>
</dbReference>
<dbReference type="Proteomes" id="UP001500886">
    <property type="component" value="Unassembled WGS sequence"/>
</dbReference>
<reference evidence="4 5" key="1">
    <citation type="journal article" date="2019" name="Int. J. Syst. Evol. Microbiol.">
        <title>The Global Catalogue of Microorganisms (GCM) 10K type strain sequencing project: providing services to taxonomists for standard genome sequencing and annotation.</title>
        <authorList>
            <consortium name="The Broad Institute Genomics Platform"/>
            <consortium name="The Broad Institute Genome Sequencing Center for Infectious Disease"/>
            <person name="Wu L."/>
            <person name="Ma J."/>
        </authorList>
    </citation>
    <scope>NUCLEOTIDE SEQUENCE [LARGE SCALE GENOMIC DNA]</scope>
    <source>
        <strain evidence="4 5">JCM 4542</strain>
    </source>
</reference>
<dbReference type="Gene3D" id="3.40.50.360">
    <property type="match status" value="1"/>
</dbReference>
<gene>
    <name evidence="4" type="ORF">GCM10010315_60390</name>
</gene>
<dbReference type="EMBL" id="BAAASL010000037">
    <property type="protein sequence ID" value="GAA2726325.1"/>
    <property type="molecule type" value="Genomic_DNA"/>
</dbReference>
<dbReference type="SUPFAM" id="SSF52218">
    <property type="entry name" value="Flavoproteins"/>
    <property type="match status" value="1"/>
</dbReference>
<sequence>MTENDRSSGFAGRSFLFLLGSGREGGNTEALARHAAAQLPQDVPQRWLRLSEHPLPPFEDPRHTEAGVPAELSASERLLLDATLDATDLVIASPLYWYSVSASTKLYFDHWVNWLVLPGADFKQRMAGRTLWGITAANGAAKPGITDSFTGMLSASAEYMGMQWGGTLLGQGNAPGDVEADNDALLAAKSFFS</sequence>
<keyword evidence="5" id="KW-1185">Reference proteome</keyword>
<evidence type="ECO:0000259" key="3">
    <source>
        <dbReference type="Pfam" id="PF02525"/>
    </source>
</evidence>
<evidence type="ECO:0000313" key="4">
    <source>
        <dbReference type="EMBL" id="GAA2726325.1"/>
    </source>
</evidence>
<dbReference type="InterPro" id="IPR003680">
    <property type="entry name" value="Flavodoxin_fold"/>
</dbReference>
<dbReference type="RefSeq" id="WP_344440113.1">
    <property type="nucleotide sequence ID" value="NZ_BAAASL010000037.1"/>
</dbReference>
<keyword evidence="1" id="KW-0285">Flavoprotein</keyword>
<organism evidence="4 5">
    <name type="scientific">Streptomyces luteosporeus</name>
    <dbReference type="NCBI Taxonomy" id="173856"/>
    <lineage>
        <taxon>Bacteria</taxon>
        <taxon>Bacillati</taxon>
        <taxon>Actinomycetota</taxon>
        <taxon>Actinomycetes</taxon>
        <taxon>Kitasatosporales</taxon>
        <taxon>Streptomycetaceae</taxon>
        <taxon>Streptomyces</taxon>
    </lineage>
</organism>
<evidence type="ECO:0000256" key="2">
    <source>
        <dbReference type="ARBA" id="ARBA00022643"/>
    </source>
</evidence>
<comment type="caution">
    <text evidence="4">The sequence shown here is derived from an EMBL/GenBank/DDBJ whole genome shotgun (WGS) entry which is preliminary data.</text>
</comment>
<dbReference type="InterPro" id="IPR029039">
    <property type="entry name" value="Flavoprotein-like_sf"/>
</dbReference>
<dbReference type="PANTHER" id="PTHR43278:SF4">
    <property type="entry name" value="NAD(P)H-DEPENDENT FMN-CONTAINING OXIDOREDUCTASE YWQN-RELATED"/>
    <property type="match status" value="1"/>
</dbReference>
<proteinExistence type="predicted"/>
<evidence type="ECO:0000256" key="1">
    <source>
        <dbReference type="ARBA" id="ARBA00022630"/>
    </source>
</evidence>
<name>A0ABN3U7Z2_9ACTN</name>
<dbReference type="PANTHER" id="PTHR43278">
    <property type="entry name" value="NAD(P)H-DEPENDENT FMN-CONTAINING OXIDOREDUCTASE YWQN-RELATED"/>
    <property type="match status" value="1"/>
</dbReference>
<feature type="domain" description="Flavodoxin-like fold" evidence="3">
    <location>
        <begin position="16"/>
        <end position="182"/>
    </location>
</feature>
<accession>A0ABN3U7Z2</accession>
<dbReference type="Pfam" id="PF02525">
    <property type="entry name" value="Flavodoxin_2"/>
    <property type="match status" value="1"/>
</dbReference>
<protein>
    <submittedName>
        <fullName evidence="4">NAD(P)H-dependent oxidoreductase</fullName>
    </submittedName>
</protein>